<dbReference type="Gene3D" id="3.30.70.330">
    <property type="match status" value="3"/>
</dbReference>
<dbReference type="GO" id="GO:1990904">
    <property type="term" value="C:ribonucleoprotein complex"/>
    <property type="evidence" value="ECO:0007669"/>
    <property type="project" value="InterPro"/>
</dbReference>
<dbReference type="GO" id="GO:0009967">
    <property type="term" value="P:positive regulation of signal transduction"/>
    <property type="evidence" value="ECO:0007669"/>
    <property type="project" value="UniProtKB-ARBA"/>
</dbReference>
<evidence type="ECO:0000256" key="3">
    <source>
        <dbReference type="PROSITE-ProRule" id="PRU00176"/>
    </source>
</evidence>
<keyword evidence="1" id="KW-0677">Repeat</keyword>
<feature type="region of interest" description="Disordered" evidence="4">
    <location>
        <begin position="1"/>
        <end position="25"/>
    </location>
</feature>
<dbReference type="InterPro" id="IPR012677">
    <property type="entry name" value="Nucleotide-bd_a/b_plait_sf"/>
</dbReference>
<evidence type="ECO:0000313" key="6">
    <source>
        <dbReference type="EMBL" id="CAD8482419.1"/>
    </source>
</evidence>
<keyword evidence="2 3" id="KW-0694">RNA-binding</keyword>
<dbReference type="AlphaFoldDB" id="A0A7S0EE45"/>
<dbReference type="PANTHER" id="PTHR24012">
    <property type="entry name" value="RNA BINDING PROTEIN"/>
    <property type="match status" value="1"/>
</dbReference>
<dbReference type="PROSITE" id="PS50102">
    <property type="entry name" value="RRM"/>
    <property type="match status" value="3"/>
</dbReference>
<dbReference type="GO" id="GO:0010629">
    <property type="term" value="P:negative regulation of gene expression"/>
    <property type="evidence" value="ECO:0007669"/>
    <property type="project" value="UniProtKB-ARBA"/>
</dbReference>
<dbReference type="GO" id="GO:0003729">
    <property type="term" value="F:mRNA binding"/>
    <property type="evidence" value="ECO:0007669"/>
    <property type="project" value="UniProtKB-ARBA"/>
</dbReference>
<evidence type="ECO:0000259" key="5">
    <source>
        <dbReference type="PROSITE" id="PS50102"/>
    </source>
</evidence>
<feature type="compositionally biased region" description="Polar residues" evidence="4">
    <location>
        <begin position="1"/>
        <end position="24"/>
    </location>
</feature>
<feature type="region of interest" description="Disordered" evidence="4">
    <location>
        <begin position="195"/>
        <end position="220"/>
    </location>
</feature>
<evidence type="ECO:0000256" key="2">
    <source>
        <dbReference type="ARBA" id="ARBA00022884"/>
    </source>
</evidence>
<organism evidence="6">
    <name type="scientific">Hanusia phi</name>
    <dbReference type="NCBI Taxonomy" id="3032"/>
    <lineage>
        <taxon>Eukaryota</taxon>
        <taxon>Cryptophyceae</taxon>
        <taxon>Pyrenomonadales</taxon>
        <taxon>Geminigeraceae</taxon>
        <taxon>Hanusia</taxon>
    </lineage>
</organism>
<feature type="domain" description="RRM" evidence="5">
    <location>
        <begin position="253"/>
        <end position="330"/>
    </location>
</feature>
<dbReference type="FunFam" id="3.30.70.330:FF:000383">
    <property type="entry name" value="Sex lethal, isoform D"/>
    <property type="match status" value="2"/>
</dbReference>
<accession>A0A7S0EE45</accession>
<dbReference type="EMBL" id="HBEO01014013">
    <property type="protein sequence ID" value="CAD8482419.1"/>
    <property type="molecule type" value="Transcribed_RNA"/>
</dbReference>
<dbReference type="SMART" id="SM00360">
    <property type="entry name" value="RRM"/>
    <property type="match status" value="3"/>
</dbReference>
<gene>
    <name evidence="6" type="ORF">HPHI1048_LOCUS9529</name>
</gene>
<dbReference type="InterPro" id="IPR000504">
    <property type="entry name" value="RRM_dom"/>
</dbReference>
<dbReference type="Pfam" id="PF00076">
    <property type="entry name" value="RRM_1"/>
    <property type="match status" value="3"/>
</dbReference>
<dbReference type="SMART" id="SM00361">
    <property type="entry name" value="RRM_1"/>
    <property type="match status" value="2"/>
</dbReference>
<dbReference type="PRINTS" id="PR00961">
    <property type="entry name" value="HUDSXLRNA"/>
</dbReference>
<feature type="domain" description="RRM" evidence="5">
    <location>
        <begin position="117"/>
        <end position="196"/>
    </location>
</feature>
<dbReference type="SUPFAM" id="SSF54928">
    <property type="entry name" value="RNA-binding domain, RBD"/>
    <property type="match status" value="2"/>
</dbReference>
<name>A0A7S0EE45_9CRYP</name>
<dbReference type="GO" id="GO:0005737">
    <property type="term" value="C:cytoplasm"/>
    <property type="evidence" value="ECO:0007669"/>
    <property type="project" value="UniProtKB-ARBA"/>
</dbReference>
<dbReference type="InterPro" id="IPR003954">
    <property type="entry name" value="RRM_euk-type"/>
</dbReference>
<sequence length="391" mass="42758">MDQDTRSGASGSQHTSPSSAQPPHSNVYVKNLAEDMDDNSLRELFEGFGVIKSACVMLDQATKKSRNFGFVKFVEIESAQAAIQALNNTELQGKKLMVKFADADAEDKPPGDQCPSDNLYVKGFPPSITQDDIFPIFSRLGNVIDIKILSRPGVGSTGKALVRMENSVQASWAISELNGKVLEGCSGPVVVRYADSPDEKQNKRKNNLKRNDRFAGSPQLGEGYPMPMMAMQDPFRAPPFLHGPPMARAPEICNLYVNELPSEADDLFLYRNFAPFGAITSVRVMRDENGNSRGFGFVKFVHAHDAYMAMSSLNGKQVNGKYLHVSPKTTSKGQANQFPPEFPLSPSVPPHPMLGHCVPLPQPPQPMMGHMGPFAITGMHPGRHIMPTTSL</sequence>
<feature type="domain" description="RRM" evidence="5">
    <location>
        <begin position="25"/>
        <end position="103"/>
    </location>
</feature>
<reference evidence="6" key="1">
    <citation type="submission" date="2021-01" db="EMBL/GenBank/DDBJ databases">
        <authorList>
            <person name="Corre E."/>
            <person name="Pelletier E."/>
            <person name="Niang G."/>
            <person name="Scheremetjew M."/>
            <person name="Finn R."/>
            <person name="Kale V."/>
            <person name="Holt S."/>
            <person name="Cochrane G."/>
            <person name="Meng A."/>
            <person name="Brown T."/>
            <person name="Cohen L."/>
        </authorList>
    </citation>
    <scope>NUCLEOTIDE SEQUENCE</scope>
    <source>
        <strain evidence="6">CCMP325</strain>
    </source>
</reference>
<protein>
    <recommendedName>
        <fullName evidence="5">RRM domain-containing protein</fullName>
    </recommendedName>
</protein>
<dbReference type="InterPro" id="IPR002343">
    <property type="entry name" value="Hud_Sxl_RNA"/>
</dbReference>
<dbReference type="InterPro" id="IPR035979">
    <property type="entry name" value="RBD_domain_sf"/>
</dbReference>
<evidence type="ECO:0000256" key="1">
    <source>
        <dbReference type="ARBA" id="ARBA00022737"/>
    </source>
</evidence>
<evidence type="ECO:0000256" key="4">
    <source>
        <dbReference type="SAM" id="MobiDB-lite"/>
    </source>
</evidence>
<proteinExistence type="predicted"/>